<dbReference type="EMBL" id="SJPW01000005">
    <property type="protein sequence ID" value="TWU50985.1"/>
    <property type="molecule type" value="Genomic_DNA"/>
</dbReference>
<evidence type="ECO:0000313" key="2">
    <source>
        <dbReference type="EMBL" id="TWU50985.1"/>
    </source>
</evidence>
<keyword evidence="1" id="KW-0472">Membrane</keyword>
<keyword evidence="1" id="KW-1133">Transmembrane helix</keyword>
<dbReference type="AlphaFoldDB" id="A0A5C6EQR3"/>
<keyword evidence="1" id="KW-0812">Transmembrane</keyword>
<accession>A0A5C6EQR3</accession>
<proteinExistence type="predicted"/>
<evidence type="ECO:0000313" key="3">
    <source>
        <dbReference type="Proteomes" id="UP000318288"/>
    </source>
</evidence>
<reference evidence="2 3" key="1">
    <citation type="submission" date="2019-02" db="EMBL/GenBank/DDBJ databases">
        <title>Deep-cultivation of Planctomycetes and their phenomic and genomic characterization uncovers novel biology.</title>
        <authorList>
            <person name="Wiegand S."/>
            <person name="Jogler M."/>
            <person name="Boedeker C."/>
            <person name="Pinto D."/>
            <person name="Vollmers J."/>
            <person name="Rivas-Marin E."/>
            <person name="Kohn T."/>
            <person name="Peeters S.H."/>
            <person name="Heuer A."/>
            <person name="Rast P."/>
            <person name="Oberbeckmann S."/>
            <person name="Bunk B."/>
            <person name="Jeske O."/>
            <person name="Meyerdierks A."/>
            <person name="Storesund J.E."/>
            <person name="Kallscheuer N."/>
            <person name="Luecker S."/>
            <person name="Lage O.M."/>
            <person name="Pohl T."/>
            <person name="Merkel B.J."/>
            <person name="Hornburger P."/>
            <person name="Mueller R.-W."/>
            <person name="Bruemmer F."/>
            <person name="Labrenz M."/>
            <person name="Spormann A.M."/>
            <person name="Op Den Camp H."/>
            <person name="Overmann J."/>
            <person name="Amann R."/>
            <person name="Jetten M.S.M."/>
            <person name="Mascher T."/>
            <person name="Medema M.H."/>
            <person name="Devos D.P."/>
            <person name="Kaster A.-K."/>
            <person name="Ovreas L."/>
            <person name="Rohde M."/>
            <person name="Galperin M.Y."/>
            <person name="Jogler C."/>
        </authorList>
    </citation>
    <scope>NUCLEOTIDE SEQUENCE [LARGE SCALE GENOMIC DNA]</scope>
    <source>
        <strain evidence="2 3">Poly51</strain>
    </source>
</reference>
<dbReference type="Proteomes" id="UP000318288">
    <property type="component" value="Unassembled WGS sequence"/>
</dbReference>
<feature type="transmembrane region" description="Helical" evidence="1">
    <location>
        <begin position="20"/>
        <end position="39"/>
    </location>
</feature>
<organism evidence="2 3">
    <name type="scientific">Rubripirellula tenax</name>
    <dbReference type="NCBI Taxonomy" id="2528015"/>
    <lineage>
        <taxon>Bacteria</taxon>
        <taxon>Pseudomonadati</taxon>
        <taxon>Planctomycetota</taxon>
        <taxon>Planctomycetia</taxon>
        <taxon>Pirellulales</taxon>
        <taxon>Pirellulaceae</taxon>
        <taxon>Rubripirellula</taxon>
    </lineage>
</organism>
<sequence>MGKGVTVCLMRERKPETQHMGILSKAWSATILLSWLFSFPRGLESLGLFTAILAAPAAQRGPLSE</sequence>
<name>A0A5C6EQR3_9BACT</name>
<protein>
    <submittedName>
        <fullName evidence="2">Uncharacterized protein</fullName>
    </submittedName>
</protein>
<keyword evidence="3" id="KW-1185">Reference proteome</keyword>
<evidence type="ECO:0000256" key="1">
    <source>
        <dbReference type="SAM" id="Phobius"/>
    </source>
</evidence>
<gene>
    <name evidence="2" type="ORF">Poly51_42780</name>
</gene>
<comment type="caution">
    <text evidence="2">The sequence shown here is derived from an EMBL/GenBank/DDBJ whole genome shotgun (WGS) entry which is preliminary data.</text>
</comment>